<evidence type="ECO:0000313" key="2">
    <source>
        <dbReference type="EMBL" id="EQC30846.1"/>
    </source>
</evidence>
<dbReference type="OrthoDB" id="187035at2759"/>
<feature type="compositionally biased region" description="Acidic residues" evidence="1">
    <location>
        <begin position="75"/>
        <end position="93"/>
    </location>
</feature>
<protein>
    <recommendedName>
        <fullName evidence="4">Ankyrin repeat protein</fullName>
    </recommendedName>
</protein>
<organism evidence="2 3">
    <name type="scientific">Saprolegnia diclina (strain VS20)</name>
    <dbReference type="NCBI Taxonomy" id="1156394"/>
    <lineage>
        <taxon>Eukaryota</taxon>
        <taxon>Sar</taxon>
        <taxon>Stramenopiles</taxon>
        <taxon>Oomycota</taxon>
        <taxon>Saprolegniomycetes</taxon>
        <taxon>Saprolegniales</taxon>
        <taxon>Saprolegniaceae</taxon>
        <taxon>Saprolegnia</taxon>
    </lineage>
</organism>
<feature type="compositionally biased region" description="Low complexity" evidence="1">
    <location>
        <begin position="53"/>
        <end position="69"/>
    </location>
</feature>
<gene>
    <name evidence="2" type="ORF">SDRG_11328</name>
</gene>
<keyword evidence="3" id="KW-1185">Reference proteome</keyword>
<dbReference type="Proteomes" id="UP000030762">
    <property type="component" value="Unassembled WGS sequence"/>
</dbReference>
<name>T0Q893_SAPDV</name>
<evidence type="ECO:0000256" key="1">
    <source>
        <dbReference type="SAM" id="MobiDB-lite"/>
    </source>
</evidence>
<dbReference type="InterPro" id="IPR052050">
    <property type="entry name" value="SecEffector_AnkRepeat"/>
</dbReference>
<evidence type="ECO:0000313" key="3">
    <source>
        <dbReference type="Proteomes" id="UP000030762"/>
    </source>
</evidence>
<proteinExistence type="predicted"/>
<dbReference type="SUPFAM" id="SSF48403">
    <property type="entry name" value="Ankyrin repeat"/>
    <property type="match status" value="1"/>
</dbReference>
<dbReference type="InParanoid" id="T0Q893"/>
<sequence length="283" mass="30592">MSADRGWSDGNYLNDSDKSDDSSLTFTLVASPNPTRRDSDDMDDEEASETGNATLSSDSDAATSSAGVGARPGVEDGDADEGGDEEVFDENDTSDLPPPKGQRLLASPRRVSPSSGQIPERLVRADASSEIAIQLCDAAIWLNATLENTTLTLDSFPWGMYPRILDGIERRVSAQLVQTLLERELECSTDAMERRANGHFNVIHFLLKSCRRAAEGCTINALDGATRYGHLDIIRLLIEQGTEGASPNILDRAAADGHLEVVQSTEVIQEIPDLMTRQLGEAN</sequence>
<dbReference type="RefSeq" id="XP_008615584.1">
    <property type="nucleotide sequence ID" value="XM_008617362.1"/>
</dbReference>
<accession>T0Q893</accession>
<dbReference type="InterPro" id="IPR036770">
    <property type="entry name" value="Ankyrin_rpt-contain_sf"/>
</dbReference>
<evidence type="ECO:0008006" key="4">
    <source>
        <dbReference type="Google" id="ProtNLM"/>
    </source>
</evidence>
<dbReference type="Pfam" id="PF00023">
    <property type="entry name" value="Ank"/>
    <property type="match status" value="1"/>
</dbReference>
<dbReference type="EMBL" id="JH767172">
    <property type="protein sequence ID" value="EQC30846.1"/>
    <property type="molecule type" value="Genomic_DNA"/>
</dbReference>
<dbReference type="Gene3D" id="1.25.40.20">
    <property type="entry name" value="Ankyrin repeat-containing domain"/>
    <property type="match status" value="1"/>
</dbReference>
<feature type="compositionally biased region" description="Polar residues" evidence="1">
    <location>
        <begin position="24"/>
        <end position="34"/>
    </location>
</feature>
<dbReference type="AlphaFoldDB" id="T0Q893"/>
<feature type="region of interest" description="Disordered" evidence="1">
    <location>
        <begin position="1"/>
        <end position="118"/>
    </location>
</feature>
<reference evidence="2 3" key="1">
    <citation type="submission" date="2012-04" db="EMBL/GenBank/DDBJ databases">
        <title>The Genome Sequence of Saprolegnia declina VS20.</title>
        <authorList>
            <consortium name="The Broad Institute Genome Sequencing Platform"/>
            <person name="Russ C."/>
            <person name="Nusbaum C."/>
            <person name="Tyler B."/>
            <person name="van West P."/>
            <person name="Dieguez-Uribeondo J."/>
            <person name="de Bruijn I."/>
            <person name="Tripathy S."/>
            <person name="Jiang R."/>
            <person name="Young S.K."/>
            <person name="Zeng Q."/>
            <person name="Gargeya S."/>
            <person name="Fitzgerald M."/>
            <person name="Haas B."/>
            <person name="Abouelleil A."/>
            <person name="Alvarado L."/>
            <person name="Arachchi H.M."/>
            <person name="Berlin A."/>
            <person name="Chapman S.B."/>
            <person name="Goldberg J."/>
            <person name="Griggs A."/>
            <person name="Gujja S."/>
            <person name="Hansen M."/>
            <person name="Howarth C."/>
            <person name="Imamovic A."/>
            <person name="Larimer J."/>
            <person name="McCowen C."/>
            <person name="Montmayeur A."/>
            <person name="Murphy C."/>
            <person name="Neiman D."/>
            <person name="Pearson M."/>
            <person name="Priest M."/>
            <person name="Roberts A."/>
            <person name="Saif S."/>
            <person name="Shea T."/>
            <person name="Sisk P."/>
            <person name="Sykes S."/>
            <person name="Wortman J."/>
            <person name="Nusbaum C."/>
            <person name="Birren B."/>
        </authorList>
    </citation>
    <scope>NUCLEOTIDE SEQUENCE [LARGE SCALE GENOMIC DNA]</scope>
    <source>
        <strain evidence="2 3">VS20</strain>
    </source>
</reference>
<dbReference type="GeneID" id="19952055"/>
<dbReference type="VEuPathDB" id="FungiDB:SDRG_11328"/>
<dbReference type="PANTHER" id="PTHR46586">
    <property type="entry name" value="ANKYRIN REPEAT-CONTAINING PROTEIN"/>
    <property type="match status" value="1"/>
</dbReference>
<dbReference type="PANTHER" id="PTHR46586:SF3">
    <property type="entry name" value="ANKYRIN REPEAT-CONTAINING PROTEIN"/>
    <property type="match status" value="1"/>
</dbReference>
<dbReference type="InterPro" id="IPR002110">
    <property type="entry name" value="Ankyrin_rpt"/>
</dbReference>